<organism evidence="2 3">
    <name type="scientific">Bacillus salitolerans</name>
    <dbReference type="NCBI Taxonomy" id="1437434"/>
    <lineage>
        <taxon>Bacteria</taxon>
        <taxon>Bacillati</taxon>
        <taxon>Bacillota</taxon>
        <taxon>Bacilli</taxon>
        <taxon>Bacillales</taxon>
        <taxon>Bacillaceae</taxon>
        <taxon>Bacillus</taxon>
    </lineage>
</organism>
<keyword evidence="1" id="KW-0472">Membrane</keyword>
<gene>
    <name evidence="2" type="ORF">ACFSCX_06570</name>
</gene>
<dbReference type="Proteomes" id="UP001597214">
    <property type="component" value="Unassembled WGS sequence"/>
</dbReference>
<keyword evidence="1" id="KW-0812">Transmembrane</keyword>
<dbReference type="EMBL" id="JBHUEM010000005">
    <property type="protein sequence ID" value="MFD1736227.1"/>
    <property type="molecule type" value="Genomic_DNA"/>
</dbReference>
<comment type="caution">
    <text evidence="2">The sequence shown here is derived from an EMBL/GenBank/DDBJ whole genome shotgun (WGS) entry which is preliminary data.</text>
</comment>
<protein>
    <submittedName>
        <fullName evidence="2">Uncharacterized protein</fullName>
    </submittedName>
</protein>
<sequence length="442" mass="51160">MRQRVLLSVGNKELSLIIRNALKEHPDRFLVVEKEIFHQDFILDITEEEQPDILLLHDYYLSSNKETTEEREKSWLSIFSRLRETYDNDIRFVFLCERETQDPFLSELVSRNVLDIFNSNAIDKQQLVDQLLEKPRYSNVSKFVDRKDMKTRNVRLSQEELIEELSDEEDTDTGSIEHVNDKPTKQVSKEAFSVINEDEFNVPIKEKVIIQERLIGAIFIGVAGVESATGSTHLSLLLANFLSKKGLRVAVLEANKSEDFFEIEYAYEGGRGYTSEESKFVIEGITHYKSVKGMNIADIVHLYDFIILDIGSIEKTVFFEEFYRSHISIVTAHGSEWRRKSLLKFLQKHHEKEHQSWKIVVPFADSLTLHDLKKETGLSIYSLPSHPDPYQGQADTDHLLEEMLQGYIPKKKRQVATSSKWIYAGVAVLVISLITSSLFFFR</sequence>
<name>A0ABW4LNX6_9BACI</name>
<accession>A0ABW4LNX6</accession>
<keyword evidence="3" id="KW-1185">Reference proteome</keyword>
<evidence type="ECO:0000313" key="2">
    <source>
        <dbReference type="EMBL" id="MFD1736227.1"/>
    </source>
</evidence>
<keyword evidence="1" id="KW-1133">Transmembrane helix</keyword>
<dbReference type="RefSeq" id="WP_377927374.1">
    <property type="nucleotide sequence ID" value="NZ_JBHUEM010000005.1"/>
</dbReference>
<evidence type="ECO:0000313" key="3">
    <source>
        <dbReference type="Proteomes" id="UP001597214"/>
    </source>
</evidence>
<feature type="transmembrane region" description="Helical" evidence="1">
    <location>
        <begin position="421"/>
        <end position="441"/>
    </location>
</feature>
<reference evidence="3" key="1">
    <citation type="journal article" date="2019" name="Int. J. Syst. Evol. Microbiol.">
        <title>The Global Catalogue of Microorganisms (GCM) 10K type strain sequencing project: providing services to taxonomists for standard genome sequencing and annotation.</title>
        <authorList>
            <consortium name="The Broad Institute Genomics Platform"/>
            <consortium name="The Broad Institute Genome Sequencing Center for Infectious Disease"/>
            <person name="Wu L."/>
            <person name="Ma J."/>
        </authorList>
    </citation>
    <scope>NUCLEOTIDE SEQUENCE [LARGE SCALE GENOMIC DNA]</scope>
    <source>
        <strain evidence="3">CCUG 49339</strain>
    </source>
</reference>
<proteinExistence type="predicted"/>
<evidence type="ECO:0000256" key="1">
    <source>
        <dbReference type="SAM" id="Phobius"/>
    </source>
</evidence>